<dbReference type="EMBL" id="JAZHBM010000001">
    <property type="protein sequence ID" value="MEF3081333.1"/>
    <property type="molecule type" value="Genomic_DNA"/>
</dbReference>
<dbReference type="InterPro" id="IPR052906">
    <property type="entry name" value="Type_IV_Methyl-Rstrct_Enzyme"/>
</dbReference>
<dbReference type="RefSeq" id="WP_332077066.1">
    <property type="nucleotide sequence ID" value="NZ_JAZHBM010000001.1"/>
</dbReference>
<dbReference type="InterPro" id="IPR011856">
    <property type="entry name" value="tRNA_endonuc-like_dom_sf"/>
</dbReference>
<keyword evidence="2" id="KW-0378">Hydrolase</keyword>
<dbReference type="InterPro" id="IPR007560">
    <property type="entry name" value="Restrct_endonuc_IV_Mrr"/>
</dbReference>
<gene>
    <name evidence="2" type="ORF">V3391_03795</name>
</gene>
<evidence type="ECO:0000259" key="1">
    <source>
        <dbReference type="Pfam" id="PF04471"/>
    </source>
</evidence>
<evidence type="ECO:0000313" key="3">
    <source>
        <dbReference type="Proteomes" id="UP001358324"/>
    </source>
</evidence>
<reference evidence="2 3" key="1">
    <citation type="submission" date="2024-01" db="EMBL/GenBank/DDBJ databases">
        <title>Novel species of the genus Luteimonas isolated from rivers.</title>
        <authorList>
            <person name="Lu H."/>
        </authorList>
    </citation>
    <scope>NUCLEOTIDE SEQUENCE [LARGE SCALE GENOMIC DNA]</scope>
    <source>
        <strain evidence="2 3">SMYT11W</strain>
    </source>
</reference>
<dbReference type="Gene3D" id="3.40.1350.10">
    <property type="match status" value="1"/>
</dbReference>
<dbReference type="PANTHER" id="PTHR30015:SF7">
    <property type="entry name" value="TYPE IV METHYL-DIRECTED RESTRICTION ENZYME ECOKMRR"/>
    <property type="match status" value="1"/>
</dbReference>
<dbReference type="Pfam" id="PF04471">
    <property type="entry name" value="Mrr_cat"/>
    <property type="match status" value="1"/>
</dbReference>
<sequence length="100" mass="10849">MLVQVKHWNAYKVPHNEVHQLIGLMVNARADAATLVTSSEFTNAAIEAATRNGLAQLIDGAELRTMLGSPLKRPAIDAPLVRLRFIRSDDSFPTVDGLAA</sequence>
<proteinExistence type="predicted"/>
<dbReference type="SUPFAM" id="SSF52980">
    <property type="entry name" value="Restriction endonuclease-like"/>
    <property type="match status" value="1"/>
</dbReference>
<organism evidence="2 3">
    <name type="scientific">Luteimonas flava</name>
    <dbReference type="NCBI Taxonomy" id="3115822"/>
    <lineage>
        <taxon>Bacteria</taxon>
        <taxon>Pseudomonadati</taxon>
        <taxon>Pseudomonadota</taxon>
        <taxon>Gammaproteobacteria</taxon>
        <taxon>Lysobacterales</taxon>
        <taxon>Lysobacteraceae</taxon>
        <taxon>Luteimonas</taxon>
    </lineage>
</organism>
<evidence type="ECO:0000313" key="2">
    <source>
        <dbReference type="EMBL" id="MEF3081333.1"/>
    </source>
</evidence>
<comment type="caution">
    <text evidence="2">The sequence shown here is derived from an EMBL/GenBank/DDBJ whole genome shotgun (WGS) entry which is preliminary data.</text>
</comment>
<name>A0ABU7WBU5_9GAMM</name>
<keyword evidence="3" id="KW-1185">Reference proteome</keyword>
<dbReference type="Proteomes" id="UP001358324">
    <property type="component" value="Unassembled WGS sequence"/>
</dbReference>
<keyword evidence="2" id="KW-0540">Nuclease</keyword>
<dbReference type="PANTHER" id="PTHR30015">
    <property type="entry name" value="MRR RESTRICTION SYSTEM PROTEIN"/>
    <property type="match status" value="1"/>
</dbReference>
<dbReference type="InterPro" id="IPR011335">
    <property type="entry name" value="Restrct_endonuc-II-like"/>
</dbReference>
<feature type="domain" description="Restriction endonuclease type IV Mrr" evidence="1">
    <location>
        <begin position="2"/>
        <end position="67"/>
    </location>
</feature>
<accession>A0ABU7WBU5</accession>
<protein>
    <submittedName>
        <fullName evidence="2">Restriction endonuclease</fullName>
    </submittedName>
</protein>
<keyword evidence="2" id="KW-0255">Endonuclease</keyword>
<dbReference type="GO" id="GO:0004519">
    <property type="term" value="F:endonuclease activity"/>
    <property type="evidence" value="ECO:0007669"/>
    <property type="project" value="UniProtKB-KW"/>
</dbReference>